<comment type="caution">
    <text evidence="2">The sequence shown here is derived from an EMBL/GenBank/DDBJ whole genome shotgun (WGS) entry which is preliminary data.</text>
</comment>
<feature type="region of interest" description="Disordered" evidence="1">
    <location>
        <begin position="247"/>
        <end position="266"/>
    </location>
</feature>
<gene>
    <name evidence="2" type="ORF">QQS21_004572</name>
</gene>
<evidence type="ECO:0008006" key="4">
    <source>
        <dbReference type="Google" id="ProtNLM"/>
    </source>
</evidence>
<proteinExistence type="predicted"/>
<dbReference type="EMBL" id="JASWJB010000068">
    <property type="protein sequence ID" value="KAK2601885.1"/>
    <property type="molecule type" value="Genomic_DNA"/>
</dbReference>
<dbReference type="Gene3D" id="2.40.50.140">
    <property type="entry name" value="Nucleic acid-binding proteins"/>
    <property type="match status" value="1"/>
</dbReference>
<sequence length="425" mass="47204">MDIPNPAAITVAPTSLPFTLIPVIHDLVRTRFPVPGSIFLVEDIQVCSLTQTGRWQVVRLILGDGRYCIQAILADAMHRLVHGREVAVGSYVRVEEFQLRLRNYEAGSGKTRQMLFLVVYDINVVGWNDDVRRLHVAQNEPPALDKGKSPLRESTSAGASPASSPTKRSSVRSGHRHPDVEQVDDADNKGHLFEKAVSPMKGPVSTPASAAGTPVKKRVRRGDRADHGGVSQDENISDAFEEFETLTFPPRKPSSSPSKPIQVNKGSKQTVLPIALPRDWHDLQTPLKLTTLRSVPNLPYRQNWSCNVLAILATLSPIETSNLPPYKQRTARLMDPSTAKRVHLTVFLDPEEFTPSVGSAVLLTGVKNHRFDGGSLKKYASDRRGGRWWFEDPWELGWCDVKGIKDWWTQMEAYAASRASEENPG</sequence>
<feature type="region of interest" description="Disordered" evidence="1">
    <location>
        <begin position="138"/>
        <end position="232"/>
    </location>
</feature>
<protein>
    <recommendedName>
        <fullName evidence="4">Cyclin-like F-box</fullName>
    </recommendedName>
</protein>
<keyword evidence="3" id="KW-1185">Reference proteome</keyword>
<reference evidence="2" key="1">
    <citation type="submission" date="2023-06" db="EMBL/GenBank/DDBJ databases">
        <title>Conoideocrella luteorostrata (Hypocreales: Clavicipitaceae), a potential biocontrol fungus for elongate hemlock scale in United States Christmas tree production areas.</title>
        <authorList>
            <person name="Barrett H."/>
            <person name="Lovett B."/>
            <person name="Macias A.M."/>
            <person name="Stajich J.E."/>
            <person name="Kasson M.T."/>
        </authorList>
    </citation>
    <scope>NUCLEOTIDE SEQUENCE</scope>
    <source>
        <strain evidence="2">ARSEF 14590</strain>
    </source>
</reference>
<name>A0AAJ0CR43_9HYPO</name>
<evidence type="ECO:0000313" key="3">
    <source>
        <dbReference type="Proteomes" id="UP001251528"/>
    </source>
</evidence>
<evidence type="ECO:0000313" key="2">
    <source>
        <dbReference type="EMBL" id="KAK2601885.1"/>
    </source>
</evidence>
<dbReference type="InterPro" id="IPR012340">
    <property type="entry name" value="NA-bd_OB-fold"/>
</dbReference>
<accession>A0AAJ0CR43</accession>
<feature type="compositionally biased region" description="Low complexity" evidence="1">
    <location>
        <begin position="154"/>
        <end position="166"/>
    </location>
</feature>
<organism evidence="2 3">
    <name type="scientific">Conoideocrella luteorostrata</name>
    <dbReference type="NCBI Taxonomy" id="1105319"/>
    <lineage>
        <taxon>Eukaryota</taxon>
        <taxon>Fungi</taxon>
        <taxon>Dikarya</taxon>
        <taxon>Ascomycota</taxon>
        <taxon>Pezizomycotina</taxon>
        <taxon>Sordariomycetes</taxon>
        <taxon>Hypocreomycetidae</taxon>
        <taxon>Hypocreales</taxon>
        <taxon>Clavicipitaceae</taxon>
        <taxon>Conoideocrella</taxon>
    </lineage>
</organism>
<evidence type="ECO:0000256" key="1">
    <source>
        <dbReference type="SAM" id="MobiDB-lite"/>
    </source>
</evidence>
<dbReference type="Proteomes" id="UP001251528">
    <property type="component" value="Unassembled WGS sequence"/>
</dbReference>
<dbReference type="AlphaFoldDB" id="A0AAJ0CR43"/>
<feature type="compositionally biased region" description="Basic and acidic residues" evidence="1">
    <location>
        <begin position="176"/>
        <end position="194"/>
    </location>
</feature>